<protein>
    <submittedName>
        <fullName evidence="2">Uncharacterized protein</fullName>
    </submittedName>
</protein>
<dbReference type="EMBL" id="JAZHXJ010001273">
    <property type="protein sequence ID" value="KAL1845090.1"/>
    <property type="molecule type" value="Genomic_DNA"/>
</dbReference>
<evidence type="ECO:0000313" key="2">
    <source>
        <dbReference type="EMBL" id="KAL1845090.1"/>
    </source>
</evidence>
<feature type="compositionally biased region" description="Polar residues" evidence="1">
    <location>
        <begin position="1"/>
        <end position="20"/>
    </location>
</feature>
<evidence type="ECO:0000313" key="3">
    <source>
        <dbReference type="Proteomes" id="UP001586593"/>
    </source>
</evidence>
<keyword evidence="3" id="KW-1185">Reference proteome</keyword>
<sequence length="117" mass="13067">MILARTTQSGQAGQGFNRSANGEDPWAAAHLASEPGHLLTLHWYKNGELGDLPHRQEGVWGRCRSAERPELEKERHGYSSGSCRQETENGSLSPEYELARLDIIQKSPLDYGIYQTT</sequence>
<accession>A0ABR3VTW2</accession>
<evidence type="ECO:0000256" key="1">
    <source>
        <dbReference type="SAM" id="MobiDB-lite"/>
    </source>
</evidence>
<feature type="region of interest" description="Disordered" evidence="1">
    <location>
        <begin position="70"/>
        <end position="91"/>
    </location>
</feature>
<reference evidence="2 3" key="1">
    <citation type="journal article" date="2024" name="Commun. Biol.">
        <title>Comparative genomic analysis of thermophilic fungi reveals convergent evolutionary adaptations and gene losses.</title>
        <authorList>
            <person name="Steindorff A.S."/>
            <person name="Aguilar-Pontes M.V."/>
            <person name="Robinson A.J."/>
            <person name="Andreopoulos B."/>
            <person name="LaButti K."/>
            <person name="Kuo A."/>
            <person name="Mondo S."/>
            <person name="Riley R."/>
            <person name="Otillar R."/>
            <person name="Haridas S."/>
            <person name="Lipzen A."/>
            <person name="Grimwood J."/>
            <person name="Schmutz J."/>
            <person name="Clum A."/>
            <person name="Reid I.D."/>
            <person name="Moisan M.C."/>
            <person name="Butler G."/>
            <person name="Nguyen T.T.M."/>
            <person name="Dewar K."/>
            <person name="Conant G."/>
            <person name="Drula E."/>
            <person name="Henrissat B."/>
            <person name="Hansel C."/>
            <person name="Singer S."/>
            <person name="Hutchinson M.I."/>
            <person name="de Vries R.P."/>
            <person name="Natvig D.O."/>
            <person name="Powell A.J."/>
            <person name="Tsang A."/>
            <person name="Grigoriev I.V."/>
        </authorList>
    </citation>
    <scope>NUCLEOTIDE SEQUENCE [LARGE SCALE GENOMIC DNA]</scope>
    <source>
        <strain evidence="2 3">ATCC 24622</strain>
    </source>
</reference>
<gene>
    <name evidence="2" type="ORF">VTK73DRAFT_1154</name>
</gene>
<proteinExistence type="predicted"/>
<feature type="region of interest" description="Disordered" evidence="1">
    <location>
        <begin position="1"/>
        <end position="23"/>
    </location>
</feature>
<comment type="caution">
    <text evidence="2">The sequence shown here is derived from an EMBL/GenBank/DDBJ whole genome shotgun (WGS) entry which is preliminary data.</text>
</comment>
<feature type="compositionally biased region" description="Polar residues" evidence="1">
    <location>
        <begin position="79"/>
        <end position="91"/>
    </location>
</feature>
<name>A0ABR3VTW2_9PEZI</name>
<dbReference type="Proteomes" id="UP001586593">
    <property type="component" value="Unassembled WGS sequence"/>
</dbReference>
<organism evidence="2 3">
    <name type="scientific">Phialemonium thermophilum</name>
    <dbReference type="NCBI Taxonomy" id="223376"/>
    <lineage>
        <taxon>Eukaryota</taxon>
        <taxon>Fungi</taxon>
        <taxon>Dikarya</taxon>
        <taxon>Ascomycota</taxon>
        <taxon>Pezizomycotina</taxon>
        <taxon>Sordariomycetes</taxon>
        <taxon>Sordariomycetidae</taxon>
        <taxon>Cephalothecales</taxon>
        <taxon>Cephalothecaceae</taxon>
        <taxon>Phialemonium</taxon>
    </lineage>
</organism>